<organism evidence="3 4">
    <name type="scientific">Alloscardovia macacae</name>
    <dbReference type="NCBI Taxonomy" id="1160091"/>
    <lineage>
        <taxon>Bacteria</taxon>
        <taxon>Bacillati</taxon>
        <taxon>Actinomycetota</taxon>
        <taxon>Actinomycetes</taxon>
        <taxon>Bifidobacteriales</taxon>
        <taxon>Bifidobacteriaceae</taxon>
        <taxon>Alloscardovia</taxon>
    </lineage>
</organism>
<comment type="caution">
    <text evidence="3">The sequence shown here is derived from an EMBL/GenBank/DDBJ whole genome shotgun (WGS) entry which is preliminary data.</text>
</comment>
<dbReference type="RefSeq" id="WP_094726508.1">
    <property type="nucleotide sequence ID" value="NZ_JBHLWS010000013.1"/>
</dbReference>
<accession>A0A261F5S4</accession>
<evidence type="ECO:0000313" key="3">
    <source>
        <dbReference type="EMBL" id="OZG54383.1"/>
    </source>
</evidence>
<keyword evidence="1 3" id="KW-0378">Hydrolase</keyword>
<dbReference type="SUPFAM" id="SSF53474">
    <property type="entry name" value="alpha/beta-Hydrolases"/>
    <property type="match status" value="1"/>
</dbReference>
<dbReference type="Pfam" id="PF02129">
    <property type="entry name" value="Peptidase_S15"/>
    <property type="match status" value="1"/>
</dbReference>
<dbReference type="SMART" id="SM00939">
    <property type="entry name" value="PepX_C"/>
    <property type="match status" value="1"/>
</dbReference>
<dbReference type="AlphaFoldDB" id="A0A261F5S4"/>
<name>A0A261F5S4_9BIFI</name>
<dbReference type="SUPFAM" id="SSF49785">
    <property type="entry name" value="Galactose-binding domain-like"/>
    <property type="match status" value="1"/>
</dbReference>
<dbReference type="InterPro" id="IPR008979">
    <property type="entry name" value="Galactose-bd-like_sf"/>
</dbReference>
<keyword evidence="4" id="KW-1185">Reference proteome</keyword>
<proteinExistence type="predicted"/>
<dbReference type="Gene3D" id="2.60.120.260">
    <property type="entry name" value="Galactose-binding domain-like"/>
    <property type="match status" value="1"/>
</dbReference>
<dbReference type="InterPro" id="IPR000383">
    <property type="entry name" value="Xaa-Pro-like_dom"/>
</dbReference>
<dbReference type="Gene3D" id="1.10.3020.10">
    <property type="entry name" value="alpha-amino acid ester hydrolase ( Helical cap domain)"/>
    <property type="match status" value="1"/>
</dbReference>
<dbReference type="Proteomes" id="UP000243657">
    <property type="component" value="Unassembled WGS sequence"/>
</dbReference>
<sequence length="553" mass="61888">MSDLDDFVARYVAGVRAQYDAAVNSPATLPAGEKTTHHLACSDGVLLTTDVWKPVTTATGPVPTIVARCPYPIQEGLWDMHGEELTRRGYALVVQWCRGTHTSEGVWEPNVHERSDGADLLAWLEEQDWVGAVGLWGTSYLALTCWAVADIVTPKVKSICANHYGTDRFSSAYEKGAFRPDVLTGWAMQNAGKPVDADYLESAAYRPQMRVDEDLWGVHLDWYREWISHPQREDPYWDEGFWGMLARIPSRVRVPMLIHEGWFDHHLGSALTSYARLPEETKAHSWLKIGCWNHFFANPLEGLEPEHLDARELPAALEWFDLTLQQGKTPERRVDYYAIGEDTWHRAETWPPTEGTSESSWYLTEEGSLEASASEGQLHYTYDPEHPVPTHGGEALLTSMEEIGSKKQKEAGYRADVLSFTSETLTRDLRVQGAARLELEISSSAEDSAFTATLLQVDADGTVRNYRSSIATLAHDAPYTPGEKRTLTLDFWDICWTLPAGSRLRVDVSSSNFPAYSIHTNTAGLWSEQAHTVLAEQTVYTGASRVILPISCL</sequence>
<evidence type="ECO:0000259" key="2">
    <source>
        <dbReference type="SMART" id="SM00939"/>
    </source>
</evidence>
<evidence type="ECO:0000256" key="1">
    <source>
        <dbReference type="ARBA" id="ARBA00022801"/>
    </source>
</evidence>
<evidence type="ECO:0000313" key="4">
    <source>
        <dbReference type="Proteomes" id="UP000243657"/>
    </source>
</evidence>
<dbReference type="GO" id="GO:0008239">
    <property type="term" value="F:dipeptidyl-peptidase activity"/>
    <property type="evidence" value="ECO:0007669"/>
    <property type="project" value="InterPro"/>
</dbReference>
<feature type="domain" description="Xaa-Pro dipeptidyl-peptidase C-terminal" evidence="2">
    <location>
        <begin position="317"/>
        <end position="547"/>
    </location>
</feature>
<dbReference type="InterPro" id="IPR005674">
    <property type="entry name" value="CocE/Ser_esterase"/>
</dbReference>
<dbReference type="Pfam" id="PF08530">
    <property type="entry name" value="PepX_C"/>
    <property type="match status" value="1"/>
</dbReference>
<dbReference type="InterPro" id="IPR013736">
    <property type="entry name" value="Xaa-Pro_dipept_C"/>
</dbReference>
<gene>
    <name evidence="3" type="ORF">ALMA_0844</name>
</gene>
<reference evidence="3 4" key="1">
    <citation type="journal article" date="2017" name="BMC Genomics">
        <title>Comparative genomic and phylogenomic analyses of the Bifidobacteriaceae family.</title>
        <authorList>
            <person name="Lugli G.A."/>
            <person name="Milani C."/>
            <person name="Turroni F."/>
            <person name="Duranti S."/>
            <person name="Mancabelli L."/>
            <person name="Mangifesta M."/>
            <person name="Ferrario C."/>
            <person name="Modesto M."/>
            <person name="Mattarelli P."/>
            <person name="Jiri K."/>
            <person name="van Sinderen D."/>
            <person name="Ventura M."/>
        </authorList>
    </citation>
    <scope>NUCLEOTIDE SEQUENCE [LARGE SCALE GENOMIC DNA]</scope>
    <source>
        <strain evidence="3 4">DSM 24762</strain>
    </source>
</reference>
<dbReference type="InterPro" id="IPR029058">
    <property type="entry name" value="AB_hydrolase_fold"/>
</dbReference>
<protein>
    <submittedName>
        <fullName evidence="3">Hydrolase</fullName>
    </submittedName>
</protein>
<dbReference type="Gene3D" id="3.40.50.1820">
    <property type="entry name" value="alpha/beta hydrolase"/>
    <property type="match status" value="1"/>
</dbReference>
<dbReference type="NCBIfam" id="TIGR00976">
    <property type="entry name" value="CocE_NonD"/>
    <property type="match status" value="1"/>
</dbReference>
<dbReference type="EMBL" id="MWWT01000005">
    <property type="protein sequence ID" value="OZG54383.1"/>
    <property type="molecule type" value="Genomic_DNA"/>
</dbReference>